<gene>
    <name evidence="1" type="ORF">Lwal_0028</name>
</gene>
<dbReference type="Proteomes" id="UP000054729">
    <property type="component" value="Unassembled WGS sequence"/>
</dbReference>
<proteinExistence type="predicted"/>
<dbReference type="PATRIC" id="fig|66969.6.peg.29"/>
<accession>A0A0W1APE7</accession>
<reference evidence="1 2" key="1">
    <citation type="submission" date="2015-11" db="EMBL/GenBank/DDBJ databases">
        <title>Genomic analysis of 38 Legionella species identifies large and diverse effector repertoires.</title>
        <authorList>
            <person name="Burstein D."/>
            <person name="Amaro F."/>
            <person name="Zusman T."/>
            <person name="Lifshitz Z."/>
            <person name="Cohen O."/>
            <person name="Gilbert J.A."/>
            <person name="Pupko T."/>
            <person name="Shuman H.A."/>
            <person name="Segal G."/>
        </authorList>
    </citation>
    <scope>NUCLEOTIDE SEQUENCE [LARGE SCALE GENOMIC DNA]</scope>
    <source>
        <strain evidence="1 2">ATCC 51914</strain>
    </source>
</reference>
<protein>
    <submittedName>
        <fullName evidence="1">Uncharacterized protein</fullName>
    </submittedName>
</protein>
<comment type="caution">
    <text evidence="1">The sequence shown here is derived from an EMBL/GenBank/DDBJ whole genome shotgun (WGS) entry which is preliminary data.</text>
</comment>
<dbReference type="AlphaFoldDB" id="A0A0W1APE7"/>
<evidence type="ECO:0000313" key="1">
    <source>
        <dbReference type="EMBL" id="KTD83120.1"/>
    </source>
</evidence>
<organism evidence="1 2">
    <name type="scientific">Legionella waltersii</name>
    <dbReference type="NCBI Taxonomy" id="66969"/>
    <lineage>
        <taxon>Bacteria</taxon>
        <taxon>Pseudomonadati</taxon>
        <taxon>Pseudomonadota</taxon>
        <taxon>Gammaproteobacteria</taxon>
        <taxon>Legionellales</taxon>
        <taxon>Legionellaceae</taxon>
        <taxon>Legionella</taxon>
    </lineage>
</organism>
<name>A0A0W1APE7_9GAMM</name>
<sequence>MTKPHLTVNIDKAKQYIFDANAFTHFSFYPQEYLNSTSVGLLKKNNWRNNRYVEKPAINLDELVHEGMSKKQAELCLYLLENRKLFCCATAFGDDRVWEERAISKWRSNDFIDRYYGLAQFVFEGPMHQKDKLKKLVDDLREMQEKHIPEQSRGYDFKKSIDDLSTLVSEVPGIDQVKEHFSENQKLLKIINRLEVGANSYNPRWMNSSKKLNRIIHALVKAIDNDLDVDTLLKDKNSELSKAIDMKRITGFFVDSKEKPTHSRTIAMTSFPQM</sequence>
<keyword evidence="2" id="KW-1185">Reference proteome</keyword>
<dbReference type="OrthoDB" id="5652468at2"/>
<evidence type="ECO:0000313" key="2">
    <source>
        <dbReference type="Proteomes" id="UP000054729"/>
    </source>
</evidence>
<dbReference type="RefSeq" id="WP_058478906.1">
    <property type="nucleotide sequence ID" value="NZ_CAAAIQ010000028.1"/>
</dbReference>
<dbReference type="EMBL" id="LNZB01000001">
    <property type="protein sequence ID" value="KTD83120.1"/>
    <property type="molecule type" value="Genomic_DNA"/>
</dbReference>